<feature type="domain" description="Ice-binding protein C-terminal" evidence="2">
    <location>
        <begin position="191"/>
        <end position="213"/>
    </location>
</feature>
<evidence type="ECO:0000256" key="1">
    <source>
        <dbReference type="SAM" id="SignalP"/>
    </source>
</evidence>
<organism evidence="3 4">
    <name type="scientific">Sphingomonas changbaiensis NBRC 104936</name>
    <dbReference type="NCBI Taxonomy" id="1219043"/>
    <lineage>
        <taxon>Bacteria</taxon>
        <taxon>Pseudomonadati</taxon>
        <taxon>Pseudomonadota</taxon>
        <taxon>Alphaproteobacteria</taxon>
        <taxon>Sphingomonadales</taxon>
        <taxon>Sphingomonadaceae</taxon>
        <taxon>Sphingomonas</taxon>
    </lineage>
</organism>
<dbReference type="NCBIfam" id="NF035944">
    <property type="entry name" value="PEPxxWA-CTERM"/>
    <property type="match status" value="1"/>
</dbReference>
<protein>
    <recommendedName>
        <fullName evidence="2">Ice-binding protein C-terminal domain-containing protein</fullName>
    </recommendedName>
</protein>
<proteinExistence type="predicted"/>
<name>A0A0E9MS93_9SPHN</name>
<evidence type="ECO:0000259" key="2">
    <source>
        <dbReference type="Pfam" id="PF07589"/>
    </source>
</evidence>
<feature type="chain" id="PRO_5002429691" description="Ice-binding protein C-terminal domain-containing protein" evidence="1">
    <location>
        <begin position="24"/>
        <end position="222"/>
    </location>
</feature>
<dbReference type="STRING" id="1219043.SCH01S_50_00140"/>
<dbReference type="InterPro" id="IPR013424">
    <property type="entry name" value="Ice-binding_C"/>
</dbReference>
<dbReference type="Proteomes" id="UP000033202">
    <property type="component" value="Unassembled WGS sequence"/>
</dbReference>
<accession>A0A0E9MS93</accession>
<dbReference type="EMBL" id="BBWU01000050">
    <property type="protein sequence ID" value="GAO40647.1"/>
    <property type="molecule type" value="Genomic_DNA"/>
</dbReference>
<gene>
    <name evidence="3" type="ORF">SCH01S_50_00140</name>
</gene>
<evidence type="ECO:0000313" key="4">
    <source>
        <dbReference type="Proteomes" id="UP000033202"/>
    </source>
</evidence>
<reference evidence="3 4" key="1">
    <citation type="submission" date="2015-04" db="EMBL/GenBank/DDBJ databases">
        <title>Whole genome shotgun sequence of Sphingomonas changbaiensis NBRC 104936.</title>
        <authorList>
            <person name="Katano-Makiyama Y."/>
            <person name="Hosoyama A."/>
            <person name="Hashimoto M."/>
            <person name="Noguchi M."/>
            <person name="Tsuchikane K."/>
            <person name="Ohji S."/>
            <person name="Yamazoe A."/>
            <person name="Ichikawa N."/>
            <person name="Kimura A."/>
            <person name="Fujita N."/>
        </authorList>
    </citation>
    <scope>NUCLEOTIDE SEQUENCE [LARGE SCALE GENOMIC DNA]</scope>
    <source>
        <strain evidence="3 4">NBRC 104936</strain>
    </source>
</reference>
<comment type="caution">
    <text evidence="3">The sequence shown here is derived from an EMBL/GenBank/DDBJ whole genome shotgun (WGS) entry which is preliminary data.</text>
</comment>
<dbReference type="Pfam" id="PF07589">
    <property type="entry name" value="PEP-CTERM"/>
    <property type="match status" value="1"/>
</dbReference>
<dbReference type="AlphaFoldDB" id="A0A0E9MS93"/>
<dbReference type="NCBIfam" id="TIGR02595">
    <property type="entry name" value="PEP_CTERM"/>
    <property type="match status" value="1"/>
</dbReference>
<keyword evidence="1" id="KW-0732">Signal</keyword>
<feature type="signal peptide" evidence="1">
    <location>
        <begin position="1"/>
        <end position="23"/>
    </location>
</feature>
<dbReference type="RefSeq" id="WP_046349437.1">
    <property type="nucleotide sequence ID" value="NZ_BBWU01000050.1"/>
</dbReference>
<evidence type="ECO:0000313" key="3">
    <source>
        <dbReference type="EMBL" id="GAO40647.1"/>
    </source>
</evidence>
<sequence length="222" mass="23209">MINHLYAAAAALLTVSVASSAQAATDYNSTPASGWHYGSGNDYAPANTAVLTTVTPYNSDQLYLRWHKTGQVAPASDSNGVYSFALGTTPISFDWGFTKASAPASALITITNLGTAQSVSYDPLFVGNDNYTAVGPYSTTMQNSARLTFAFLSGVGFNPNINDTYRVRLDVNGLYGGTQSLSVDAQIGTGVPEPATWALMLVGFGAAGLAARRSTKTVRVLA</sequence>
<keyword evidence="4" id="KW-1185">Reference proteome</keyword>